<feature type="domain" description="Uracil-DNA glycosylase-like" evidence="8">
    <location>
        <begin position="64"/>
        <end position="203"/>
    </location>
</feature>
<dbReference type="Gene3D" id="3.40.470.10">
    <property type="entry name" value="Uracil-DNA glycosylase-like domain"/>
    <property type="match status" value="1"/>
</dbReference>
<dbReference type="PANTHER" id="PTHR33693">
    <property type="entry name" value="TYPE-5 URACIL-DNA GLYCOSYLASE"/>
    <property type="match status" value="1"/>
</dbReference>
<keyword evidence="10" id="KW-1185">Reference proteome</keyword>
<dbReference type="PANTHER" id="PTHR33693:SF1">
    <property type="entry name" value="TYPE-4 URACIL-DNA GLYCOSYLASE"/>
    <property type="match status" value="1"/>
</dbReference>
<organism evidence="9 10">
    <name type="scientific">Helicobacter ibis</name>
    <dbReference type="NCBI Taxonomy" id="2962633"/>
    <lineage>
        <taxon>Bacteria</taxon>
        <taxon>Pseudomonadati</taxon>
        <taxon>Campylobacterota</taxon>
        <taxon>Epsilonproteobacteria</taxon>
        <taxon>Campylobacterales</taxon>
        <taxon>Helicobacteraceae</taxon>
        <taxon>Helicobacter</taxon>
    </lineage>
</organism>
<evidence type="ECO:0000256" key="7">
    <source>
        <dbReference type="ARBA" id="ARBA00023204"/>
    </source>
</evidence>
<reference evidence="9 10" key="1">
    <citation type="submission" date="2023-01" db="EMBL/GenBank/DDBJ databases">
        <title>Description of Helicobacter ibis sp. nov. isolated from faecal droppings of black-faced ibis (Theristicus melanopis).</title>
        <authorList>
            <person name="Lopez-Cantillo M."/>
            <person name="Vidal-Veuthey B."/>
            <person name="Mella A."/>
            <person name="De La Haba R."/>
            <person name="Collado L."/>
        </authorList>
    </citation>
    <scope>NUCLEOTIDE SEQUENCE [LARGE SCALE GENOMIC DNA]</scope>
    <source>
        <strain evidence="9 10">A82</strain>
    </source>
</reference>
<keyword evidence="5" id="KW-0408">Iron</keyword>
<evidence type="ECO:0000256" key="1">
    <source>
        <dbReference type="ARBA" id="ARBA00022485"/>
    </source>
</evidence>
<dbReference type="SUPFAM" id="SSF52141">
    <property type="entry name" value="Uracil-DNA glycosylase-like"/>
    <property type="match status" value="1"/>
</dbReference>
<dbReference type="Pfam" id="PF03167">
    <property type="entry name" value="UDG"/>
    <property type="match status" value="1"/>
</dbReference>
<name>A0ABT4VDG1_9HELI</name>
<gene>
    <name evidence="9" type="ORF">PF021_03495</name>
</gene>
<dbReference type="InterPro" id="IPR051536">
    <property type="entry name" value="UDG_Type-4/5"/>
</dbReference>
<accession>A0ABT4VDG1</accession>
<keyword evidence="7" id="KW-0234">DNA repair</keyword>
<evidence type="ECO:0000313" key="10">
    <source>
        <dbReference type="Proteomes" id="UP001210261"/>
    </source>
</evidence>
<protein>
    <submittedName>
        <fullName evidence="9">Uracil-DNA glycosylase</fullName>
    </submittedName>
</protein>
<dbReference type="EMBL" id="JAQHXR010000002">
    <property type="protein sequence ID" value="MDA3968736.1"/>
    <property type="molecule type" value="Genomic_DNA"/>
</dbReference>
<dbReference type="Proteomes" id="UP001210261">
    <property type="component" value="Unassembled WGS sequence"/>
</dbReference>
<keyword evidence="4" id="KW-0378">Hydrolase</keyword>
<comment type="caution">
    <text evidence="9">The sequence shown here is derived from an EMBL/GenBank/DDBJ whole genome shotgun (WGS) entry which is preliminary data.</text>
</comment>
<keyword evidence="2" id="KW-0479">Metal-binding</keyword>
<evidence type="ECO:0000259" key="8">
    <source>
        <dbReference type="Pfam" id="PF03167"/>
    </source>
</evidence>
<dbReference type="RefSeq" id="WP_271021034.1">
    <property type="nucleotide sequence ID" value="NZ_JAQHXR010000002.1"/>
</dbReference>
<dbReference type="InterPro" id="IPR036895">
    <property type="entry name" value="Uracil-DNA_glycosylase-like_sf"/>
</dbReference>
<dbReference type="InterPro" id="IPR005122">
    <property type="entry name" value="Uracil-DNA_glycosylase-like"/>
</dbReference>
<evidence type="ECO:0000256" key="2">
    <source>
        <dbReference type="ARBA" id="ARBA00022723"/>
    </source>
</evidence>
<evidence type="ECO:0000256" key="5">
    <source>
        <dbReference type="ARBA" id="ARBA00023004"/>
    </source>
</evidence>
<keyword evidence="3" id="KW-0227">DNA damage</keyword>
<evidence type="ECO:0000256" key="3">
    <source>
        <dbReference type="ARBA" id="ARBA00022763"/>
    </source>
</evidence>
<evidence type="ECO:0000256" key="4">
    <source>
        <dbReference type="ARBA" id="ARBA00022801"/>
    </source>
</evidence>
<proteinExistence type="predicted"/>
<evidence type="ECO:0000256" key="6">
    <source>
        <dbReference type="ARBA" id="ARBA00023014"/>
    </source>
</evidence>
<keyword evidence="6" id="KW-0411">Iron-sulfur</keyword>
<evidence type="ECO:0000313" key="9">
    <source>
        <dbReference type="EMBL" id="MDA3968736.1"/>
    </source>
</evidence>
<keyword evidence="1" id="KW-0004">4Fe-4S</keyword>
<sequence length="211" mass="24172">MQTLHKALLLKKMYLLQNFGFEYVEPKILQSLQKSFDFKNLGSLCGAINSCTLCKHRNSKAHVGIINSNSRLMFVSLFPILDNENRFTSKGADMLLNIIKKVLNLEIQEVSITSLIKCEMNMTYSKEGFSNCKDYFLKQLEFSNAQKIVCLGSEAYGLLCDVGLRYEESQGRFLKWNGYDLFPTFSISQLLRQPKLKIQAHKEFLTIKGSL</sequence>